<dbReference type="GO" id="GO:0006412">
    <property type="term" value="P:translation"/>
    <property type="evidence" value="ECO:0007669"/>
    <property type="project" value="UniProtKB-UniRule"/>
</dbReference>
<dbReference type="GO" id="GO:0022627">
    <property type="term" value="C:cytosolic small ribosomal subunit"/>
    <property type="evidence" value="ECO:0007669"/>
    <property type="project" value="TreeGrafter"/>
</dbReference>
<evidence type="ECO:0000256" key="5">
    <source>
        <dbReference type="HAMAP-Rule" id="MF_00291"/>
    </source>
</evidence>
<evidence type="ECO:0000313" key="6">
    <source>
        <dbReference type="EMBL" id="HIP98653.1"/>
    </source>
</evidence>
<comment type="caution">
    <text evidence="6">The sequence shown here is derived from an EMBL/GenBank/DDBJ whole genome shotgun (WGS) entry which is preliminary data.</text>
</comment>
<dbReference type="InterPro" id="IPR005706">
    <property type="entry name" value="Ribosomal_uS2_bac/mit/plastid"/>
</dbReference>
<dbReference type="PRINTS" id="PR00395">
    <property type="entry name" value="RIBOSOMALS2"/>
</dbReference>
<protein>
    <recommendedName>
        <fullName evidence="4 5">Small ribosomal subunit protein uS2</fullName>
    </recommendedName>
</protein>
<dbReference type="FunFam" id="1.10.287.610:FF:000001">
    <property type="entry name" value="30S ribosomal protein S2"/>
    <property type="match status" value="1"/>
</dbReference>
<dbReference type="Gene3D" id="1.10.287.610">
    <property type="entry name" value="Helix hairpin bin"/>
    <property type="match status" value="1"/>
</dbReference>
<reference evidence="6" key="1">
    <citation type="journal article" date="2020" name="ISME J.">
        <title>Gammaproteobacteria mediating utilization of methyl-, sulfur- and petroleum organic compounds in deep ocean hydrothermal plumes.</title>
        <authorList>
            <person name="Zhou Z."/>
            <person name="Liu Y."/>
            <person name="Pan J."/>
            <person name="Cron B.R."/>
            <person name="Toner B.M."/>
            <person name="Anantharaman K."/>
            <person name="Breier J.A."/>
            <person name="Dick G.J."/>
            <person name="Li M."/>
        </authorList>
    </citation>
    <scope>NUCLEOTIDE SEQUENCE</scope>
    <source>
        <strain evidence="6">SZUA-1501</strain>
    </source>
</reference>
<accession>A0A9D0YQE9</accession>
<dbReference type="AlphaFoldDB" id="A0A9D0YQE9"/>
<name>A0A9D0YQE9_AQUAO</name>
<dbReference type="NCBIfam" id="TIGR01011">
    <property type="entry name" value="rpsB_bact"/>
    <property type="match status" value="1"/>
</dbReference>
<proteinExistence type="inferred from homology"/>
<dbReference type="HAMAP" id="MF_00291_B">
    <property type="entry name" value="Ribosomal_uS2_B"/>
    <property type="match status" value="1"/>
</dbReference>
<dbReference type="Pfam" id="PF00318">
    <property type="entry name" value="Ribosomal_S2"/>
    <property type="match status" value="1"/>
</dbReference>
<dbReference type="InterPro" id="IPR001865">
    <property type="entry name" value="Ribosomal_uS2"/>
</dbReference>
<dbReference type="PANTHER" id="PTHR12534">
    <property type="entry name" value="30S RIBOSOMAL PROTEIN S2 PROKARYOTIC AND ORGANELLAR"/>
    <property type="match status" value="1"/>
</dbReference>
<dbReference type="CDD" id="cd01425">
    <property type="entry name" value="RPS2"/>
    <property type="match status" value="1"/>
</dbReference>
<dbReference type="Gene3D" id="3.40.50.10490">
    <property type="entry name" value="Glucose-6-phosphate isomerase like protein, domain 1"/>
    <property type="match status" value="1"/>
</dbReference>
<dbReference type="Proteomes" id="UP000606463">
    <property type="component" value="Unassembled WGS sequence"/>
</dbReference>
<dbReference type="InterPro" id="IPR023591">
    <property type="entry name" value="Ribosomal_uS2_flav_dom_sf"/>
</dbReference>
<organism evidence="6 7">
    <name type="scientific">Aquifex aeolicus</name>
    <dbReference type="NCBI Taxonomy" id="63363"/>
    <lineage>
        <taxon>Bacteria</taxon>
        <taxon>Pseudomonadati</taxon>
        <taxon>Aquificota</taxon>
        <taxon>Aquificia</taxon>
        <taxon>Aquificales</taxon>
        <taxon>Aquificaceae</taxon>
        <taxon>Aquifex</taxon>
    </lineage>
</organism>
<evidence type="ECO:0000313" key="7">
    <source>
        <dbReference type="Proteomes" id="UP000606463"/>
    </source>
</evidence>
<comment type="similarity">
    <text evidence="1 5">Belongs to the universal ribosomal protein uS2 family.</text>
</comment>
<dbReference type="EMBL" id="DQVE01000049">
    <property type="protein sequence ID" value="HIP98653.1"/>
    <property type="molecule type" value="Genomic_DNA"/>
</dbReference>
<evidence type="ECO:0000256" key="2">
    <source>
        <dbReference type="ARBA" id="ARBA00022980"/>
    </source>
</evidence>
<dbReference type="GO" id="GO:0003735">
    <property type="term" value="F:structural constituent of ribosome"/>
    <property type="evidence" value="ECO:0007669"/>
    <property type="project" value="InterPro"/>
</dbReference>
<evidence type="ECO:0000256" key="3">
    <source>
        <dbReference type="ARBA" id="ARBA00023274"/>
    </source>
</evidence>
<dbReference type="PROSITE" id="PS00962">
    <property type="entry name" value="RIBOSOMAL_S2_1"/>
    <property type="match status" value="1"/>
</dbReference>
<evidence type="ECO:0000256" key="1">
    <source>
        <dbReference type="ARBA" id="ARBA00006242"/>
    </source>
</evidence>
<keyword evidence="2 5" id="KW-0689">Ribosomal protein</keyword>
<dbReference type="SUPFAM" id="SSF52313">
    <property type="entry name" value="Ribosomal protein S2"/>
    <property type="match status" value="1"/>
</dbReference>
<evidence type="ECO:0000256" key="4">
    <source>
        <dbReference type="ARBA" id="ARBA00035256"/>
    </source>
</evidence>
<keyword evidence="3 5" id="KW-0687">Ribonucleoprotein</keyword>
<sequence>MAVVSMKELLEAGVHFGHSKSRWNPKMKPYIYGVRNGIHIIDLTKTVEALEKAYNFIVNEVAKGAEVLFVGTKKQAKQIIKEEAERCGAFYINERWVGGLLTNFKTVRKSILKLKLLERMEEEGVFEILPKKEVARLRRKLLKLQKLYGGIKEMERIPDIIWIVDTVREHIAVAEARKLAIPIVAIADTNCDPDEIDYPIPGNDDAIKSIRLLTSKIADAVLEGKKRREAEGEVVEERKAVETIEESEKRLFEEAMKMSEKYAELDKDSSEVE</sequence>
<dbReference type="PANTHER" id="PTHR12534:SF0">
    <property type="entry name" value="SMALL RIBOSOMAL SUBUNIT PROTEIN US2M"/>
    <property type="match status" value="1"/>
</dbReference>
<dbReference type="InterPro" id="IPR018130">
    <property type="entry name" value="Ribosomal_uS2_CS"/>
</dbReference>
<gene>
    <name evidence="5 6" type="primary">rpsB</name>
    <name evidence="6" type="ORF">EYH37_04750</name>
</gene>